<evidence type="ECO:0000313" key="2">
    <source>
        <dbReference type="EMBL" id="CAI5790207.1"/>
    </source>
</evidence>
<evidence type="ECO:0000313" key="3">
    <source>
        <dbReference type="Proteomes" id="UP001178461"/>
    </source>
</evidence>
<reference evidence="2" key="1">
    <citation type="submission" date="2022-12" db="EMBL/GenBank/DDBJ databases">
        <authorList>
            <person name="Alioto T."/>
            <person name="Alioto T."/>
            <person name="Gomez Garrido J."/>
        </authorList>
    </citation>
    <scope>NUCLEOTIDE SEQUENCE</scope>
</reference>
<keyword evidence="3" id="KW-1185">Reference proteome</keyword>
<dbReference type="Proteomes" id="UP001178461">
    <property type="component" value="Chromosome 13"/>
</dbReference>
<dbReference type="AlphaFoldDB" id="A0AA35PML1"/>
<name>A0AA35PML1_9SAUR</name>
<proteinExistence type="predicted"/>
<feature type="region of interest" description="Disordered" evidence="1">
    <location>
        <begin position="78"/>
        <end position="103"/>
    </location>
</feature>
<organism evidence="2 3">
    <name type="scientific">Podarcis lilfordi</name>
    <name type="common">Lilford's wall lizard</name>
    <dbReference type="NCBI Taxonomy" id="74358"/>
    <lineage>
        <taxon>Eukaryota</taxon>
        <taxon>Metazoa</taxon>
        <taxon>Chordata</taxon>
        <taxon>Craniata</taxon>
        <taxon>Vertebrata</taxon>
        <taxon>Euteleostomi</taxon>
        <taxon>Lepidosauria</taxon>
        <taxon>Squamata</taxon>
        <taxon>Bifurcata</taxon>
        <taxon>Unidentata</taxon>
        <taxon>Episquamata</taxon>
        <taxon>Laterata</taxon>
        <taxon>Lacertibaenia</taxon>
        <taxon>Lacertidae</taxon>
        <taxon>Podarcis</taxon>
    </lineage>
</organism>
<evidence type="ECO:0000256" key="1">
    <source>
        <dbReference type="SAM" id="MobiDB-lite"/>
    </source>
</evidence>
<gene>
    <name evidence="2" type="ORF">PODLI_1B034800</name>
</gene>
<accession>A0AA35PML1</accession>
<protein>
    <submittedName>
        <fullName evidence="2">Uncharacterized protein</fullName>
    </submittedName>
</protein>
<sequence>MGLTPESFPAGLGLSEFRNPSAKLTFHLWGLLLSVSDCLLFSYSLSMSITGTNGADSVPYPIASFFVRILLFCSPQGPRPDRAGEGRQGFEPLTRGFKGMSAS</sequence>
<dbReference type="EMBL" id="OX395138">
    <property type="protein sequence ID" value="CAI5790207.1"/>
    <property type="molecule type" value="Genomic_DNA"/>
</dbReference>